<sequence>MSHQHINQVIISEDGAYITKCPNCEHFNLYFGMAHLTFSNKQLRQFLKTLMKVRAKDYYQTQDGKMKVGIGVGSSNMQLCLLKTELNLLASIVQRTILVETAHSIIKNN</sequence>
<evidence type="ECO:0000313" key="1">
    <source>
        <dbReference type="EMBL" id="SEW42808.1"/>
    </source>
</evidence>
<dbReference type="Proteomes" id="UP000199437">
    <property type="component" value="Unassembled WGS sequence"/>
</dbReference>
<name>A0A1I0RNM3_9BACT</name>
<dbReference type="RefSeq" id="WP_090260979.1">
    <property type="nucleotide sequence ID" value="NZ_FOIR01000005.1"/>
</dbReference>
<accession>A0A1I0RNM3</accession>
<dbReference type="AlphaFoldDB" id="A0A1I0RNM3"/>
<dbReference type="EMBL" id="FOIR01000005">
    <property type="protein sequence ID" value="SEW42808.1"/>
    <property type="molecule type" value="Genomic_DNA"/>
</dbReference>
<evidence type="ECO:0000313" key="2">
    <source>
        <dbReference type="Proteomes" id="UP000199437"/>
    </source>
</evidence>
<dbReference type="Pfam" id="PF20391">
    <property type="entry name" value="DUF6686"/>
    <property type="match status" value="1"/>
</dbReference>
<gene>
    <name evidence="1" type="ORF">SAMN05216290_3887</name>
</gene>
<reference evidence="2" key="1">
    <citation type="submission" date="2016-10" db="EMBL/GenBank/DDBJ databases">
        <authorList>
            <person name="Varghese N."/>
            <person name="Submissions S."/>
        </authorList>
    </citation>
    <scope>NUCLEOTIDE SEQUENCE [LARGE SCALE GENOMIC DNA]</scope>
    <source>
        <strain evidence="2">CGMCC 1.12402</strain>
    </source>
</reference>
<protein>
    <submittedName>
        <fullName evidence="1">Uncharacterized protein</fullName>
    </submittedName>
</protein>
<organism evidence="1 2">
    <name type="scientific">Roseivirga pacifica</name>
    <dbReference type="NCBI Taxonomy" id="1267423"/>
    <lineage>
        <taxon>Bacteria</taxon>
        <taxon>Pseudomonadati</taxon>
        <taxon>Bacteroidota</taxon>
        <taxon>Cytophagia</taxon>
        <taxon>Cytophagales</taxon>
        <taxon>Roseivirgaceae</taxon>
        <taxon>Roseivirga</taxon>
    </lineage>
</organism>
<dbReference type="STRING" id="1267423.SAMN05216290_3887"/>
<dbReference type="GeneID" id="99988553"/>
<proteinExistence type="predicted"/>
<dbReference type="InterPro" id="IPR046508">
    <property type="entry name" value="DUF6686"/>
</dbReference>
<keyword evidence="2" id="KW-1185">Reference proteome</keyword>